<evidence type="ECO:0000256" key="5">
    <source>
        <dbReference type="ARBA" id="ARBA00022692"/>
    </source>
</evidence>
<evidence type="ECO:0000256" key="2">
    <source>
        <dbReference type="ARBA" id="ARBA00006742"/>
    </source>
</evidence>
<organism evidence="10 11">
    <name type="scientific">Corynebacterium liangguodongii</name>
    <dbReference type="NCBI Taxonomy" id="2079535"/>
    <lineage>
        <taxon>Bacteria</taxon>
        <taxon>Bacillati</taxon>
        <taxon>Actinomycetota</taxon>
        <taxon>Actinomycetes</taxon>
        <taxon>Mycobacteriales</taxon>
        <taxon>Corynebacteriaceae</taxon>
        <taxon>Corynebacterium</taxon>
    </lineage>
</organism>
<protein>
    <submittedName>
        <fullName evidence="10">Preprotein translocase subunit YajC</fullName>
    </submittedName>
</protein>
<dbReference type="InterPro" id="IPR003849">
    <property type="entry name" value="Preprotein_translocase_YajC"/>
</dbReference>
<keyword evidence="6" id="KW-0653">Protein transport</keyword>
<dbReference type="OrthoDB" id="4419940at2"/>
<keyword evidence="11" id="KW-1185">Reference proteome</keyword>
<evidence type="ECO:0000313" key="11">
    <source>
        <dbReference type="Proteomes" id="UP000244754"/>
    </source>
</evidence>
<dbReference type="SMART" id="SM01323">
    <property type="entry name" value="YajC"/>
    <property type="match status" value="1"/>
</dbReference>
<dbReference type="AlphaFoldDB" id="A0A2S0WEC6"/>
<dbReference type="EMBL" id="CP026948">
    <property type="protein sequence ID" value="AWB84121.1"/>
    <property type="molecule type" value="Genomic_DNA"/>
</dbReference>
<dbReference type="PANTHER" id="PTHR33909:SF1">
    <property type="entry name" value="SEC TRANSLOCON ACCESSORY COMPLEX SUBUNIT YAJC"/>
    <property type="match status" value="1"/>
</dbReference>
<dbReference type="PANTHER" id="PTHR33909">
    <property type="entry name" value="SEC TRANSLOCON ACCESSORY COMPLEX SUBUNIT YAJC"/>
    <property type="match status" value="1"/>
</dbReference>
<name>A0A2S0WEC6_9CORY</name>
<proteinExistence type="inferred from homology"/>
<dbReference type="GO" id="GO:0005886">
    <property type="term" value="C:plasma membrane"/>
    <property type="evidence" value="ECO:0007669"/>
    <property type="project" value="UniProtKB-SubCell"/>
</dbReference>
<evidence type="ECO:0000256" key="1">
    <source>
        <dbReference type="ARBA" id="ARBA00004162"/>
    </source>
</evidence>
<keyword evidence="7" id="KW-1133">Transmembrane helix</keyword>
<keyword evidence="8" id="KW-0811">Translocation</keyword>
<sequence length="91" mass="9784">MEFFFLIIVLAVFMLPTILMMRSQRKRQAEISALQASLAPGDSVVTASGIHATIVSADGETLAAEIAPGTVVRIERAVIVRRNEPAPHDVA</sequence>
<evidence type="ECO:0000256" key="4">
    <source>
        <dbReference type="ARBA" id="ARBA00022475"/>
    </source>
</evidence>
<dbReference type="GO" id="GO:0015031">
    <property type="term" value="P:protein transport"/>
    <property type="evidence" value="ECO:0007669"/>
    <property type="project" value="UniProtKB-KW"/>
</dbReference>
<evidence type="ECO:0000256" key="9">
    <source>
        <dbReference type="ARBA" id="ARBA00023136"/>
    </source>
</evidence>
<dbReference type="RefSeq" id="WP_108404130.1">
    <property type="nucleotide sequence ID" value="NZ_CP026948.1"/>
</dbReference>
<gene>
    <name evidence="10" type="primary">yajC</name>
    <name evidence="10" type="ORF">C3E79_06200</name>
</gene>
<accession>A0A2S0WEC6</accession>
<keyword evidence="5" id="KW-0812">Transmembrane</keyword>
<dbReference type="NCBIfam" id="TIGR00739">
    <property type="entry name" value="yajC"/>
    <property type="match status" value="1"/>
</dbReference>
<evidence type="ECO:0000256" key="8">
    <source>
        <dbReference type="ARBA" id="ARBA00023010"/>
    </source>
</evidence>
<keyword evidence="9" id="KW-0472">Membrane</keyword>
<evidence type="ECO:0000256" key="7">
    <source>
        <dbReference type="ARBA" id="ARBA00022989"/>
    </source>
</evidence>
<evidence type="ECO:0000256" key="3">
    <source>
        <dbReference type="ARBA" id="ARBA00022448"/>
    </source>
</evidence>
<evidence type="ECO:0000313" key="10">
    <source>
        <dbReference type="EMBL" id="AWB84121.1"/>
    </source>
</evidence>
<comment type="subcellular location">
    <subcellularLocation>
        <location evidence="1">Cell membrane</location>
        <topology evidence="1">Single-pass membrane protein</topology>
    </subcellularLocation>
</comment>
<comment type="similarity">
    <text evidence="2">Belongs to the YajC family.</text>
</comment>
<evidence type="ECO:0000256" key="6">
    <source>
        <dbReference type="ARBA" id="ARBA00022927"/>
    </source>
</evidence>
<keyword evidence="3" id="KW-0813">Transport</keyword>
<dbReference type="Pfam" id="PF02699">
    <property type="entry name" value="YajC"/>
    <property type="match status" value="1"/>
</dbReference>
<reference evidence="11" key="1">
    <citation type="submission" date="2018-01" db="EMBL/GenBank/DDBJ databases">
        <authorList>
            <person name="Li J."/>
        </authorList>
    </citation>
    <scope>NUCLEOTIDE SEQUENCE [LARGE SCALE GENOMIC DNA]</scope>
    <source>
        <strain evidence="11">2184</strain>
    </source>
</reference>
<keyword evidence="4" id="KW-1003">Cell membrane</keyword>
<dbReference type="Proteomes" id="UP000244754">
    <property type="component" value="Chromosome"/>
</dbReference>
<dbReference type="KEGG" id="clia:C3E79_06200"/>